<dbReference type="OrthoDB" id="3261222at2759"/>
<sequence length="207" mass="23065">MGIFIELAKVIAIRASVASSAKRSSASYFGAHGRESVDGTSEPNGRAWKPDIKIVKAVIAFAMATQRRLNVTDDWIASAPLEGHGGVDFQPTFLNRLGISISQHDPHSSPTEHLNGTKKVAAQNQDIVQCAVTAAPAPWPTELATVEWYHDDKRGLRIVQKLCRWLDLYKHLAYLEHQQEYIILAEYHVFHRKGKTKPNRTCKAVSI</sequence>
<gene>
    <name evidence="1" type="ORF">Pc01g00020</name>
    <name evidence="1" type="ORF">PCH_Pc01g00020</name>
</gene>
<dbReference type="HOGENOM" id="CLU_1326773_0_0_1"/>
<dbReference type="VEuPathDB" id="FungiDB:PCH_Pc01g00020"/>
<dbReference type="EMBL" id="AM920416">
    <property type="protein sequence ID" value="CAP74091.1"/>
    <property type="molecule type" value="Genomic_DNA"/>
</dbReference>
<reference evidence="1 2" key="1">
    <citation type="journal article" date="2008" name="Nat. Biotechnol.">
        <title>Genome sequencing and analysis of the filamentous fungus Penicillium chrysogenum.</title>
        <authorList>
            <person name="van den Berg M.A."/>
            <person name="Albang R."/>
            <person name="Albermann K."/>
            <person name="Badger J.H."/>
            <person name="Daran J.-M."/>
            <person name="Driessen A.J.M."/>
            <person name="Garcia-Estrada C."/>
            <person name="Fedorova N.D."/>
            <person name="Harris D.M."/>
            <person name="Heijne W.H.M."/>
            <person name="Joardar V.S."/>
            <person name="Kiel J.A.K.W."/>
            <person name="Kovalchuk A."/>
            <person name="Martin J.F."/>
            <person name="Nierman W.C."/>
            <person name="Nijland J.G."/>
            <person name="Pronk J.T."/>
            <person name="Roubos J.A."/>
            <person name="van der Klei I.J."/>
            <person name="van Peij N.N.M.E."/>
            <person name="Veenhuis M."/>
            <person name="von Doehren H."/>
            <person name="Wagner C."/>
            <person name="Wortman J.R."/>
            <person name="Bovenberg R.A.L."/>
        </authorList>
    </citation>
    <scope>NUCLEOTIDE SEQUENCE [LARGE SCALE GENOMIC DNA]</scope>
    <source>
        <strain evidence="2">ATCC 28089 / DSM 1075 / NRRL 1951 / Wisconsin 54-1255</strain>
    </source>
</reference>
<keyword evidence="2" id="KW-1185">Reference proteome</keyword>
<evidence type="ECO:0000313" key="1">
    <source>
        <dbReference type="EMBL" id="CAP74091.1"/>
    </source>
</evidence>
<dbReference type="Proteomes" id="UP000000724">
    <property type="component" value="Contig Pc00c01"/>
</dbReference>
<dbReference type="AlphaFoldDB" id="B6GVP6"/>
<evidence type="ECO:0000313" key="2">
    <source>
        <dbReference type="Proteomes" id="UP000000724"/>
    </source>
</evidence>
<name>B6GVP6_PENRW</name>
<accession>B6GVP6</accession>
<proteinExistence type="predicted"/>
<organism evidence="1 2">
    <name type="scientific">Penicillium rubens (strain ATCC 28089 / DSM 1075 / NRRL 1951 / Wisconsin 54-1255)</name>
    <name type="common">Penicillium chrysogenum</name>
    <dbReference type="NCBI Taxonomy" id="500485"/>
    <lineage>
        <taxon>Eukaryota</taxon>
        <taxon>Fungi</taxon>
        <taxon>Dikarya</taxon>
        <taxon>Ascomycota</taxon>
        <taxon>Pezizomycotina</taxon>
        <taxon>Eurotiomycetes</taxon>
        <taxon>Eurotiomycetidae</taxon>
        <taxon>Eurotiales</taxon>
        <taxon>Aspergillaceae</taxon>
        <taxon>Penicillium</taxon>
        <taxon>Penicillium chrysogenum species complex</taxon>
    </lineage>
</organism>
<protein>
    <submittedName>
        <fullName evidence="1">Uncharacterized protein</fullName>
    </submittedName>
</protein>